<dbReference type="EMBL" id="JAABOA010003737">
    <property type="protein sequence ID" value="KAF9578357.1"/>
    <property type="molecule type" value="Genomic_DNA"/>
</dbReference>
<feature type="compositionally biased region" description="Low complexity" evidence="1">
    <location>
        <begin position="133"/>
        <end position="145"/>
    </location>
</feature>
<dbReference type="OrthoDB" id="244495at2759"/>
<feature type="compositionally biased region" description="Low complexity" evidence="1">
    <location>
        <begin position="616"/>
        <end position="627"/>
    </location>
</feature>
<feature type="region of interest" description="Disordered" evidence="1">
    <location>
        <begin position="118"/>
        <end position="145"/>
    </location>
</feature>
<gene>
    <name evidence="2" type="ORF">BGW38_005881</name>
</gene>
<keyword evidence="3" id="KW-1185">Reference proteome</keyword>
<evidence type="ECO:0000313" key="3">
    <source>
        <dbReference type="Proteomes" id="UP000780801"/>
    </source>
</evidence>
<feature type="non-terminal residue" evidence="2">
    <location>
        <position position="1"/>
    </location>
</feature>
<feature type="compositionally biased region" description="Basic and acidic residues" evidence="1">
    <location>
        <begin position="366"/>
        <end position="375"/>
    </location>
</feature>
<reference evidence="2" key="1">
    <citation type="journal article" date="2020" name="Fungal Divers.">
        <title>Resolving the Mortierellaceae phylogeny through synthesis of multi-gene phylogenetics and phylogenomics.</title>
        <authorList>
            <person name="Vandepol N."/>
            <person name="Liber J."/>
            <person name="Desiro A."/>
            <person name="Na H."/>
            <person name="Kennedy M."/>
            <person name="Barry K."/>
            <person name="Grigoriev I.V."/>
            <person name="Miller A.N."/>
            <person name="O'Donnell K."/>
            <person name="Stajich J.E."/>
            <person name="Bonito G."/>
        </authorList>
    </citation>
    <scope>NUCLEOTIDE SEQUENCE</scope>
    <source>
        <strain evidence="2">KOD1015</strain>
    </source>
</reference>
<dbReference type="Gene3D" id="1.10.472.10">
    <property type="entry name" value="Cyclin-like"/>
    <property type="match status" value="1"/>
</dbReference>
<feature type="region of interest" description="Disordered" evidence="1">
    <location>
        <begin position="443"/>
        <end position="493"/>
    </location>
</feature>
<dbReference type="CDD" id="cd20557">
    <property type="entry name" value="CYCLIN_ScPCL1-like"/>
    <property type="match status" value="1"/>
</dbReference>
<comment type="caution">
    <text evidence="2">The sequence shown here is derived from an EMBL/GenBank/DDBJ whole genome shotgun (WGS) entry which is preliminary data.</text>
</comment>
<accession>A0A9P6FN90</accession>
<feature type="compositionally biased region" description="Polar residues" evidence="1">
    <location>
        <begin position="605"/>
        <end position="615"/>
    </location>
</feature>
<feature type="compositionally biased region" description="Polar residues" evidence="1">
    <location>
        <begin position="637"/>
        <end position="647"/>
    </location>
</feature>
<name>A0A9P6FN90_9FUNG</name>
<feature type="region of interest" description="Disordered" evidence="1">
    <location>
        <begin position="605"/>
        <end position="647"/>
    </location>
</feature>
<evidence type="ECO:0000313" key="2">
    <source>
        <dbReference type="EMBL" id="KAF9578357.1"/>
    </source>
</evidence>
<feature type="compositionally biased region" description="Low complexity" evidence="1">
    <location>
        <begin position="29"/>
        <end position="46"/>
    </location>
</feature>
<feature type="compositionally biased region" description="Basic residues" evidence="1">
    <location>
        <begin position="58"/>
        <end position="78"/>
    </location>
</feature>
<sequence length="647" mass="70992">MRVIQSHNSHVSDISFRSQYDPAYRSPDRATSSSSRSPSPMTSWMTDTSAVAPLSSSHKQHHHPHHPQHHHHHHHSHHNATPANHLRSVLGKARVAKPSFTFSTVPVRQHADRLAHGVGRYGSMDHSDDSVVHSRSSTSPSTAAPDAFVRFASPPAVHARNTQGSLYSQPPRGNHNVRQALISRIKAALDRNSGSVATATTNTNSAYDSVGGGAYGDRSPLSPSAPGWEGKDPFRFSSPQSPVLHQPRQPPMLYGVRCSERSLRAYMNQSSEMKKSFQRLQSLDSGKVENRTVAFCTQLTVTRWEPASVPSPQQGSSTALAPIQRSDPMYATRLMSLANYIRHVISMSANPPASVPPPSPIRREHRPSVDWQDHHHLSHAGNGNNNGSTGNSGPRAGPGPIKTELNWSHRHPDPHSKRPTPYHRPQQRPLHYEEQPSNRQYYDSEHAGHRSSAQTRQDVHYHHPSSSTSPSHHALVSPRSPTSHRFPPSSPTEAASLAHSLLRVPHPNLTLTLALMYIDRLKSKCPEATGEAGCSHRVFLIAFIIAAKYRCSVELAPPSQPGDDMQEEERLEHHSLEDRLNAELIFSNHAWVRLLNLGSFYRSSSTGTGATPRNQSPAPSSPTIATPVHSGGAPVTTHVTSHSGTAH</sequence>
<feature type="compositionally biased region" description="Basic and acidic residues" evidence="1">
    <location>
        <begin position="123"/>
        <end position="132"/>
    </location>
</feature>
<feature type="compositionally biased region" description="Low complexity" evidence="1">
    <location>
        <begin position="381"/>
        <end position="393"/>
    </location>
</feature>
<protein>
    <submittedName>
        <fullName evidence="2">Uncharacterized protein</fullName>
    </submittedName>
</protein>
<feature type="compositionally biased region" description="Low complexity" evidence="1">
    <location>
        <begin position="464"/>
        <end position="473"/>
    </location>
</feature>
<proteinExistence type="predicted"/>
<dbReference type="AlphaFoldDB" id="A0A9P6FN90"/>
<evidence type="ECO:0000256" key="1">
    <source>
        <dbReference type="SAM" id="MobiDB-lite"/>
    </source>
</evidence>
<dbReference type="Proteomes" id="UP000780801">
    <property type="component" value="Unassembled WGS sequence"/>
</dbReference>
<feature type="region of interest" description="Disordered" evidence="1">
    <location>
        <begin position="22"/>
        <end position="85"/>
    </location>
</feature>
<feature type="region of interest" description="Disordered" evidence="1">
    <location>
        <begin position="350"/>
        <end position="430"/>
    </location>
</feature>
<organism evidence="2 3">
    <name type="scientific">Lunasporangiospora selenospora</name>
    <dbReference type="NCBI Taxonomy" id="979761"/>
    <lineage>
        <taxon>Eukaryota</taxon>
        <taxon>Fungi</taxon>
        <taxon>Fungi incertae sedis</taxon>
        <taxon>Mucoromycota</taxon>
        <taxon>Mortierellomycotina</taxon>
        <taxon>Mortierellomycetes</taxon>
        <taxon>Mortierellales</taxon>
        <taxon>Mortierellaceae</taxon>
        <taxon>Lunasporangiospora</taxon>
    </lineage>
</organism>